<name>A0A9D1G414_9FIRM</name>
<evidence type="ECO:0000313" key="3">
    <source>
        <dbReference type="EMBL" id="HIS94070.1"/>
    </source>
</evidence>
<protein>
    <recommendedName>
        <fullName evidence="5">DNA recombination protein RmuC</fullName>
    </recommendedName>
</protein>
<dbReference type="EMBL" id="DVJN01000267">
    <property type="protein sequence ID" value="HIS94070.1"/>
    <property type="molecule type" value="Genomic_DNA"/>
</dbReference>
<evidence type="ECO:0000313" key="4">
    <source>
        <dbReference type="Proteomes" id="UP000824140"/>
    </source>
</evidence>
<comment type="caution">
    <text evidence="3">The sequence shown here is derived from an EMBL/GenBank/DDBJ whole genome shotgun (WGS) entry which is preliminary data.</text>
</comment>
<feature type="transmembrane region" description="Helical" evidence="2">
    <location>
        <begin position="12"/>
        <end position="31"/>
    </location>
</feature>
<reference evidence="3" key="1">
    <citation type="submission" date="2020-10" db="EMBL/GenBank/DDBJ databases">
        <authorList>
            <person name="Gilroy R."/>
        </authorList>
    </citation>
    <scope>NUCLEOTIDE SEQUENCE</scope>
    <source>
        <strain evidence="3">13766</strain>
    </source>
</reference>
<sequence length="284" mass="32155">MEFWAEYGVETLLVLLCVGIVLLGFWLRRTAERLEEAQRRMMEWMVSTRSAEEEERARQNNALREAYDATNRMAAELVRSQQARLDAFSSQLAEGSANGGEQIAAVLEEIRRTGEALAQEARRAEQAQGVAEPPLTRAEIEPYFAALRQEMRRVEDAGNAKEGPAGLTREEAERLFAALREELRRVEGRPDPPAFTRAELEAYFDGLSGEMRQLSELLRAQADRSESAEVARVFERAQGGFKDFGEAIARTQKRLKQANKSMEEAARFSRRLQRHAHGPEEKGE</sequence>
<accession>A0A9D1G414</accession>
<proteinExistence type="predicted"/>
<dbReference type="AlphaFoldDB" id="A0A9D1G414"/>
<reference evidence="3" key="2">
    <citation type="journal article" date="2021" name="PeerJ">
        <title>Extensive microbial diversity within the chicken gut microbiome revealed by metagenomics and culture.</title>
        <authorList>
            <person name="Gilroy R."/>
            <person name="Ravi A."/>
            <person name="Getino M."/>
            <person name="Pursley I."/>
            <person name="Horton D.L."/>
            <person name="Alikhan N.F."/>
            <person name="Baker D."/>
            <person name="Gharbi K."/>
            <person name="Hall N."/>
            <person name="Watson M."/>
            <person name="Adriaenssens E.M."/>
            <person name="Foster-Nyarko E."/>
            <person name="Jarju S."/>
            <person name="Secka A."/>
            <person name="Antonio M."/>
            <person name="Oren A."/>
            <person name="Chaudhuri R.R."/>
            <person name="La Ragione R."/>
            <person name="Hildebrand F."/>
            <person name="Pallen M.J."/>
        </authorList>
    </citation>
    <scope>NUCLEOTIDE SEQUENCE</scope>
    <source>
        <strain evidence="3">13766</strain>
    </source>
</reference>
<evidence type="ECO:0008006" key="5">
    <source>
        <dbReference type="Google" id="ProtNLM"/>
    </source>
</evidence>
<keyword evidence="2" id="KW-0812">Transmembrane</keyword>
<organism evidence="3 4">
    <name type="scientific">Candidatus Alectryocaccomicrobium excrementavium</name>
    <dbReference type="NCBI Taxonomy" id="2840668"/>
    <lineage>
        <taxon>Bacteria</taxon>
        <taxon>Bacillati</taxon>
        <taxon>Bacillota</taxon>
        <taxon>Clostridia</taxon>
        <taxon>Candidatus Alectryocaccomicrobium</taxon>
    </lineage>
</organism>
<evidence type="ECO:0000256" key="2">
    <source>
        <dbReference type="SAM" id="Phobius"/>
    </source>
</evidence>
<feature type="region of interest" description="Disordered" evidence="1">
    <location>
        <begin position="256"/>
        <end position="284"/>
    </location>
</feature>
<evidence type="ECO:0000256" key="1">
    <source>
        <dbReference type="SAM" id="MobiDB-lite"/>
    </source>
</evidence>
<keyword evidence="2" id="KW-1133">Transmembrane helix</keyword>
<keyword evidence="2" id="KW-0472">Membrane</keyword>
<dbReference type="Proteomes" id="UP000824140">
    <property type="component" value="Unassembled WGS sequence"/>
</dbReference>
<gene>
    <name evidence="3" type="ORF">IAA84_13745</name>
</gene>